<evidence type="ECO:0000313" key="1">
    <source>
        <dbReference type="EMBL" id="TGJ70377.1"/>
    </source>
</evidence>
<dbReference type="Proteomes" id="UP000297595">
    <property type="component" value="Unassembled WGS sequence"/>
</dbReference>
<proteinExistence type="predicted"/>
<evidence type="ECO:0000313" key="2">
    <source>
        <dbReference type="Proteomes" id="UP000297595"/>
    </source>
</evidence>
<comment type="caution">
    <text evidence="1">The sequence shown here is derived from an EMBL/GenBank/DDBJ whole genome shotgun (WGS) entry which is preliminary data.</text>
</comment>
<name>A0A8H2E4M2_ORBOL</name>
<sequence>MKVLTSSTTLKFHEVCVVALDRPRTPAGVIASNSSIYINCHHEKTYGVHKCGSSIDSHQAPPERPLDKYINVHGKYREA</sequence>
<gene>
    <name evidence="1" type="ORF">EYR41_006343</name>
</gene>
<accession>A0A8H2E4M2</accession>
<reference evidence="1 2" key="1">
    <citation type="submission" date="2019-03" db="EMBL/GenBank/DDBJ databases">
        <title>Nematode-trapping fungi genome.</title>
        <authorList>
            <person name="Vidal-Diez De Ulzurrun G."/>
        </authorList>
    </citation>
    <scope>NUCLEOTIDE SEQUENCE [LARGE SCALE GENOMIC DNA]</scope>
    <source>
        <strain evidence="1 2">TWF154</strain>
    </source>
</reference>
<protein>
    <submittedName>
        <fullName evidence="1">Uncharacterized protein</fullName>
    </submittedName>
</protein>
<dbReference type="AlphaFoldDB" id="A0A8H2E4M2"/>
<organism evidence="1 2">
    <name type="scientific">Orbilia oligospora</name>
    <name type="common">Nematode-trapping fungus</name>
    <name type="synonym">Arthrobotrys oligospora</name>
    <dbReference type="NCBI Taxonomy" id="2813651"/>
    <lineage>
        <taxon>Eukaryota</taxon>
        <taxon>Fungi</taxon>
        <taxon>Dikarya</taxon>
        <taxon>Ascomycota</taxon>
        <taxon>Pezizomycotina</taxon>
        <taxon>Orbiliomycetes</taxon>
        <taxon>Orbiliales</taxon>
        <taxon>Orbiliaceae</taxon>
        <taxon>Orbilia</taxon>
    </lineage>
</organism>
<dbReference type="EMBL" id="SOZJ01000003">
    <property type="protein sequence ID" value="TGJ70377.1"/>
    <property type="molecule type" value="Genomic_DNA"/>
</dbReference>